<evidence type="ECO:0000259" key="13">
    <source>
        <dbReference type="PROSITE" id="PS50113"/>
    </source>
</evidence>
<evidence type="ECO:0000256" key="5">
    <source>
        <dbReference type="ARBA" id="ARBA00022741"/>
    </source>
</evidence>
<evidence type="ECO:0000256" key="3">
    <source>
        <dbReference type="ARBA" id="ARBA00022553"/>
    </source>
</evidence>
<keyword evidence="8" id="KW-0902">Two-component regulatory system</keyword>
<feature type="domain" description="PAC" evidence="13">
    <location>
        <begin position="396"/>
        <end position="447"/>
    </location>
</feature>
<dbReference type="Pfam" id="PF00512">
    <property type="entry name" value="HisKA"/>
    <property type="match status" value="1"/>
</dbReference>
<dbReference type="InterPro" id="IPR036097">
    <property type="entry name" value="HisK_dim/P_sf"/>
</dbReference>
<dbReference type="SUPFAM" id="SSF55785">
    <property type="entry name" value="PYP-like sensor domain (PAS domain)"/>
    <property type="match status" value="1"/>
</dbReference>
<name>A0A2N7VKD9_9BURK</name>
<feature type="domain" description="PAS" evidence="12">
    <location>
        <begin position="321"/>
        <end position="392"/>
    </location>
</feature>
<keyword evidence="15" id="KW-1185">Reference proteome</keyword>
<comment type="catalytic activity">
    <reaction evidence="1">
        <text>ATP + protein L-histidine = ADP + protein N-phospho-L-histidine.</text>
        <dbReference type="EC" id="2.7.13.3"/>
    </reaction>
</comment>
<evidence type="ECO:0000259" key="11">
    <source>
        <dbReference type="PROSITE" id="PS50109"/>
    </source>
</evidence>
<evidence type="ECO:0000256" key="1">
    <source>
        <dbReference type="ARBA" id="ARBA00000085"/>
    </source>
</evidence>
<organism evidence="14 15">
    <name type="scientific">Trinickia dabaoshanensis</name>
    <dbReference type="NCBI Taxonomy" id="564714"/>
    <lineage>
        <taxon>Bacteria</taxon>
        <taxon>Pseudomonadati</taxon>
        <taxon>Pseudomonadota</taxon>
        <taxon>Betaproteobacteria</taxon>
        <taxon>Burkholderiales</taxon>
        <taxon>Burkholderiaceae</taxon>
        <taxon>Trinickia</taxon>
    </lineage>
</organism>
<dbReference type="SMART" id="SM00091">
    <property type="entry name" value="PAS"/>
    <property type="match status" value="1"/>
</dbReference>
<dbReference type="Pfam" id="PF02518">
    <property type="entry name" value="HATPase_c"/>
    <property type="match status" value="1"/>
</dbReference>
<dbReference type="PROSITE" id="PS50112">
    <property type="entry name" value="PAS"/>
    <property type="match status" value="1"/>
</dbReference>
<dbReference type="CDD" id="cd00130">
    <property type="entry name" value="PAS"/>
    <property type="match status" value="1"/>
</dbReference>
<keyword evidence="9" id="KW-0175">Coiled coil</keyword>
<dbReference type="PRINTS" id="PR00344">
    <property type="entry name" value="BCTRLSENSOR"/>
</dbReference>
<evidence type="ECO:0000256" key="2">
    <source>
        <dbReference type="ARBA" id="ARBA00012438"/>
    </source>
</evidence>
<evidence type="ECO:0000259" key="12">
    <source>
        <dbReference type="PROSITE" id="PS50112"/>
    </source>
</evidence>
<keyword evidence="10" id="KW-1133">Transmembrane helix</keyword>
<gene>
    <name evidence="14" type="ORF">C0Z18_19280</name>
</gene>
<feature type="transmembrane region" description="Helical" evidence="10">
    <location>
        <begin position="199"/>
        <end position="220"/>
    </location>
</feature>
<evidence type="ECO:0000256" key="9">
    <source>
        <dbReference type="SAM" id="Coils"/>
    </source>
</evidence>
<keyword evidence="10" id="KW-0812">Transmembrane</keyword>
<dbReference type="OrthoDB" id="9810730at2"/>
<dbReference type="NCBIfam" id="TIGR00229">
    <property type="entry name" value="sensory_box"/>
    <property type="match status" value="1"/>
</dbReference>
<dbReference type="RefSeq" id="WP_102647030.1">
    <property type="nucleotide sequence ID" value="NZ_PNYA01000018.1"/>
</dbReference>
<feature type="coiled-coil region" evidence="9">
    <location>
        <begin position="438"/>
        <end position="465"/>
    </location>
</feature>
<evidence type="ECO:0000313" key="15">
    <source>
        <dbReference type="Proteomes" id="UP000235616"/>
    </source>
</evidence>
<dbReference type="PROSITE" id="PS50109">
    <property type="entry name" value="HIS_KIN"/>
    <property type="match status" value="1"/>
</dbReference>
<evidence type="ECO:0000256" key="10">
    <source>
        <dbReference type="SAM" id="Phobius"/>
    </source>
</evidence>
<dbReference type="CDD" id="cd00082">
    <property type="entry name" value="HisKA"/>
    <property type="match status" value="1"/>
</dbReference>
<feature type="domain" description="Histidine kinase" evidence="11">
    <location>
        <begin position="474"/>
        <end position="690"/>
    </location>
</feature>
<dbReference type="PROSITE" id="PS50113">
    <property type="entry name" value="PAC"/>
    <property type="match status" value="1"/>
</dbReference>
<protein>
    <recommendedName>
        <fullName evidence="2">histidine kinase</fullName>
        <ecNumber evidence="2">2.7.13.3</ecNumber>
    </recommendedName>
</protein>
<accession>A0A2N7VKD9</accession>
<feature type="coiled-coil region" evidence="9">
    <location>
        <begin position="162"/>
        <end position="189"/>
    </location>
</feature>
<evidence type="ECO:0000256" key="8">
    <source>
        <dbReference type="ARBA" id="ARBA00023012"/>
    </source>
</evidence>
<dbReference type="SMART" id="SM00387">
    <property type="entry name" value="HATPase_c"/>
    <property type="match status" value="1"/>
</dbReference>
<dbReference type="Proteomes" id="UP000235616">
    <property type="component" value="Unassembled WGS sequence"/>
</dbReference>
<dbReference type="InterPro" id="IPR005467">
    <property type="entry name" value="His_kinase_dom"/>
</dbReference>
<dbReference type="Gene3D" id="3.30.450.20">
    <property type="entry name" value="PAS domain"/>
    <property type="match status" value="1"/>
</dbReference>
<keyword evidence="4" id="KW-0808">Transferase</keyword>
<dbReference type="PANTHER" id="PTHR43065:SF10">
    <property type="entry name" value="PEROXIDE STRESS-ACTIVATED HISTIDINE KINASE MAK3"/>
    <property type="match status" value="1"/>
</dbReference>
<dbReference type="Gene3D" id="3.30.565.10">
    <property type="entry name" value="Histidine kinase-like ATPase, C-terminal domain"/>
    <property type="match status" value="1"/>
</dbReference>
<dbReference type="Gene3D" id="1.10.287.130">
    <property type="match status" value="1"/>
</dbReference>
<keyword evidence="5" id="KW-0547">Nucleotide-binding</keyword>
<dbReference type="InterPro" id="IPR003594">
    <property type="entry name" value="HATPase_dom"/>
</dbReference>
<keyword evidence="3" id="KW-0597">Phosphoprotein</keyword>
<evidence type="ECO:0000256" key="4">
    <source>
        <dbReference type="ARBA" id="ARBA00022679"/>
    </source>
</evidence>
<dbReference type="EC" id="2.7.13.3" evidence="2"/>
<keyword evidence="10" id="KW-0472">Membrane</keyword>
<keyword evidence="7" id="KW-0067">ATP-binding</keyword>
<dbReference type="InterPro" id="IPR003661">
    <property type="entry name" value="HisK_dim/P_dom"/>
</dbReference>
<dbReference type="Gene3D" id="6.10.340.10">
    <property type="match status" value="1"/>
</dbReference>
<dbReference type="SUPFAM" id="SSF47384">
    <property type="entry name" value="Homodimeric domain of signal transducing histidine kinase"/>
    <property type="match status" value="1"/>
</dbReference>
<evidence type="ECO:0000256" key="7">
    <source>
        <dbReference type="ARBA" id="ARBA00022840"/>
    </source>
</evidence>
<dbReference type="PANTHER" id="PTHR43065">
    <property type="entry name" value="SENSOR HISTIDINE KINASE"/>
    <property type="match status" value="1"/>
</dbReference>
<comment type="caution">
    <text evidence="14">The sequence shown here is derived from an EMBL/GenBank/DDBJ whole genome shotgun (WGS) entry which is preliminary data.</text>
</comment>
<keyword evidence="6 14" id="KW-0418">Kinase</keyword>
<dbReference type="InterPro" id="IPR013656">
    <property type="entry name" value="PAS_4"/>
</dbReference>
<dbReference type="EMBL" id="PNYA01000018">
    <property type="protein sequence ID" value="PMS17608.1"/>
    <property type="molecule type" value="Genomic_DNA"/>
</dbReference>
<dbReference type="SMART" id="SM00388">
    <property type="entry name" value="HisKA"/>
    <property type="match status" value="1"/>
</dbReference>
<dbReference type="GO" id="GO:0005524">
    <property type="term" value="F:ATP binding"/>
    <property type="evidence" value="ECO:0007669"/>
    <property type="project" value="UniProtKB-KW"/>
</dbReference>
<dbReference type="InterPro" id="IPR000700">
    <property type="entry name" value="PAS-assoc_C"/>
</dbReference>
<dbReference type="PROSITE" id="PS51257">
    <property type="entry name" value="PROKAR_LIPOPROTEIN"/>
    <property type="match status" value="1"/>
</dbReference>
<proteinExistence type="predicted"/>
<dbReference type="InterPro" id="IPR036890">
    <property type="entry name" value="HATPase_C_sf"/>
</dbReference>
<dbReference type="InterPro" id="IPR035965">
    <property type="entry name" value="PAS-like_dom_sf"/>
</dbReference>
<feature type="transmembrane region" description="Helical" evidence="10">
    <location>
        <begin position="12"/>
        <end position="35"/>
    </location>
</feature>
<dbReference type="GO" id="GO:0000155">
    <property type="term" value="F:phosphorelay sensor kinase activity"/>
    <property type="evidence" value="ECO:0007669"/>
    <property type="project" value="InterPro"/>
</dbReference>
<dbReference type="InterPro" id="IPR000014">
    <property type="entry name" value="PAS"/>
</dbReference>
<dbReference type="InterPro" id="IPR004358">
    <property type="entry name" value="Sig_transdc_His_kin-like_C"/>
</dbReference>
<evidence type="ECO:0000256" key="6">
    <source>
        <dbReference type="ARBA" id="ARBA00022777"/>
    </source>
</evidence>
<dbReference type="Pfam" id="PF08448">
    <property type="entry name" value="PAS_4"/>
    <property type="match status" value="1"/>
</dbReference>
<dbReference type="AlphaFoldDB" id="A0A2N7VKD9"/>
<sequence length="695" mass="76462">MKPPLPQSLTAQFALVASCLAALVIVMGATAVYSLTGSAHALRQLADDRLMRLQDAQDLAQQTVTIERMTLQLASEDTAGAVREAQRQIIDRLASFDDVVDRLASAPSTRQDVGIDALALHRSSQRFRNTVNIAAQVRESALTTRTEAAPDASLGALDRDLRRQAESLAATAREQSAQLTREYRSAVQRLADNAERTRAWILGDAAVSLLLAWLIADVFLGRHVVARLRKVSYFLRQGHLDDGQTGVPVAGRDEIADMARAVEQFLEDRRRRGQVEEALRVLNLELEGRVAGRTAELSKALAGREAEIVERQHAEEALRASEHFLNSIVENIPDMIFVKDAATLRFVRLNKAGEQLLGYRREELLGKSVHDLFPAKEADFFAVKDRDVLESRQRVDIPEEPVLTRHGQRFVHTMKIPIVDVRGVPRFLLGISRDITEQKRAQAALDESERRYREVQTALAHANRVVTMGQLTATISHEIKQPIAATATNAQAGLLWLRAQPPNLDEVRQAFDRINKDMKRASEVLNRIHGLVKNAPPSMERLQINEAISDVVAFMQGEIVKHGVHVRIELDRQLPDVEADRVALQQVMLNLIMNAVEAMTAVHEGARELTICTGLHDSGAVLASVCDTGPGVAPVAAERLFEPFYTSKAGGMGMGLSICRSIVEAHGGRLWASANAPTGAVFQFIVPVAQAETSA</sequence>
<reference evidence="14 15" key="1">
    <citation type="submission" date="2018-01" db="EMBL/GenBank/DDBJ databases">
        <title>Whole genome analyses suggest that Burkholderia sensu lato contains two further novel genera in the rhizoxinica-symbiotica group Mycetohabitans gen. nov., and Trinickia gen. nov.: implications for the evolution of diazotrophy and nodulation in the Burkholderiaceae.</title>
        <authorList>
            <person name="Estrada-de los Santos P."/>
            <person name="Palmer M."/>
            <person name="Chavez-Ramirez B."/>
            <person name="Beukes C."/>
            <person name="Steenkamp E.T."/>
            <person name="Hirsch A.M."/>
            <person name="Manyaka P."/>
            <person name="Maluk M."/>
            <person name="Lafos M."/>
            <person name="Crook M."/>
            <person name="Gross E."/>
            <person name="Simon M.F."/>
            <person name="Bueno dos Reis Junior F."/>
            <person name="Poole P.S."/>
            <person name="Venter S.N."/>
            <person name="James E.K."/>
        </authorList>
    </citation>
    <scope>NUCLEOTIDE SEQUENCE [LARGE SCALE GENOMIC DNA]</scope>
    <source>
        <strain evidence="14 15">GIMN1.004</strain>
    </source>
</reference>
<dbReference type="SUPFAM" id="SSF55874">
    <property type="entry name" value="ATPase domain of HSP90 chaperone/DNA topoisomerase II/histidine kinase"/>
    <property type="match status" value="1"/>
</dbReference>
<evidence type="ECO:0000313" key="14">
    <source>
        <dbReference type="EMBL" id="PMS17608.1"/>
    </source>
</evidence>